<keyword evidence="1" id="KW-0472">Membrane</keyword>
<feature type="transmembrane region" description="Helical" evidence="1">
    <location>
        <begin position="295"/>
        <end position="318"/>
    </location>
</feature>
<feature type="transmembrane region" description="Helical" evidence="1">
    <location>
        <begin position="226"/>
        <end position="243"/>
    </location>
</feature>
<feature type="transmembrane region" description="Helical" evidence="1">
    <location>
        <begin position="83"/>
        <end position="103"/>
    </location>
</feature>
<feature type="transmembrane region" description="Helical" evidence="1">
    <location>
        <begin position="401"/>
        <end position="422"/>
    </location>
</feature>
<sequence length="493" mass="54997" precursor="true">MTLAKKYQTKWSKLFVFLAASFLAFVFGLIAVTNNLILIGLAIGLVLGLFLLSAPKKAIWLVISLGLVTPALLDMAGPGYSKILWAISMMALLLWIPSMLNLFSINARYKKNIPHFVWIAILFACFALITTVFQLHTFGEMLGGFKRYFQAFGLMLALATLALTRKDINQWLKLLLGIALIQLPFALFERLVLVKERGGFGEWGASATDVVAGTFGANLLTGSPNSIMVIYILTACAFVVSRWKVDAIQTSRMLLLVSIILLPIFLGETKIVIIMFPIMAIGLLRKDIWLNPTKYLPIILGIFIFTLLLAVFYVYVLLASNFSEAYTGSMSYNIGNVGYGEYLLNRTTVMTFWWNLHGGHDPLTFLFGHGLGSSYESSVNAGHMAQLYVKYGINLTTVSTILWDLGMVGLFLYISIFIVMWFQVGKVWQRTSNVIIKADCLAIQVGIAFTMLFIFYSDSQVNLMAHEIIVALLIGYAAFLYQEQHKELTVSSF</sequence>
<name>D7DNX6_METV0</name>
<feature type="transmembrane region" description="Helical" evidence="1">
    <location>
        <begin position="255"/>
        <end position="283"/>
    </location>
</feature>
<keyword evidence="1" id="KW-0812">Transmembrane</keyword>
<organism evidence="2 3">
    <name type="scientific">Methylotenera versatilis (strain 301)</name>
    <dbReference type="NCBI Taxonomy" id="666681"/>
    <lineage>
        <taxon>Bacteria</taxon>
        <taxon>Pseudomonadati</taxon>
        <taxon>Pseudomonadota</taxon>
        <taxon>Betaproteobacteria</taxon>
        <taxon>Nitrosomonadales</taxon>
        <taxon>Methylophilaceae</taxon>
        <taxon>Methylotenera</taxon>
    </lineage>
</organism>
<accession>D7DNX6</accession>
<reference evidence="2 3" key="2">
    <citation type="journal article" date="2011" name="J. Bacteriol.">
        <title>Genomes of three methylotrophs from a single niche uncover genetic and metabolic divergence of Methylophilaceae.</title>
        <authorList>
            <person name="Lapidus A."/>
            <person name="Clum A."/>
            <person name="Labutti K."/>
            <person name="Kaluzhnaya M.G."/>
            <person name="Lim S."/>
            <person name="Beck D.A."/>
            <person name="Glavina Del Rio T."/>
            <person name="Nolan M."/>
            <person name="Mavromatis K."/>
            <person name="Huntemann M."/>
            <person name="Lucas S."/>
            <person name="Lidstrom M.E."/>
            <person name="Ivanova N."/>
            <person name="Chistoserdova L."/>
        </authorList>
    </citation>
    <scope>NUCLEOTIDE SEQUENCE [LARGE SCALE GENOMIC DNA]</scope>
    <source>
        <strain evidence="2 3">301</strain>
    </source>
</reference>
<gene>
    <name evidence="2" type="ordered locus">M301_0759</name>
</gene>
<dbReference type="Proteomes" id="UP000000383">
    <property type="component" value="Chromosome"/>
</dbReference>
<keyword evidence="1" id="KW-1133">Transmembrane helix</keyword>
<protein>
    <recommendedName>
        <fullName evidence="4">O-antigen polymerase</fullName>
    </recommendedName>
</protein>
<feature type="transmembrane region" description="Helical" evidence="1">
    <location>
        <begin position="171"/>
        <end position="188"/>
    </location>
</feature>
<feature type="transmembrane region" description="Helical" evidence="1">
    <location>
        <begin position="12"/>
        <end position="30"/>
    </location>
</feature>
<feature type="transmembrane region" description="Helical" evidence="1">
    <location>
        <begin position="434"/>
        <end position="457"/>
    </location>
</feature>
<keyword evidence="3" id="KW-1185">Reference proteome</keyword>
<evidence type="ECO:0008006" key="4">
    <source>
        <dbReference type="Google" id="ProtNLM"/>
    </source>
</evidence>
<evidence type="ECO:0000313" key="3">
    <source>
        <dbReference type="Proteomes" id="UP000000383"/>
    </source>
</evidence>
<dbReference type="KEGG" id="meh:M301_0759"/>
<evidence type="ECO:0000313" key="2">
    <source>
        <dbReference type="EMBL" id="ADI29143.1"/>
    </source>
</evidence>
<reference evidence="3" key="1">
    <citation type="submission" date="2010-05" db="EMBL/GenBank/DDBJ databases">
        <title>Complete sequence of Methylotenera sp. 301.</title>
        <authorList>
            <person name="Lucas S."/>
            <person name="Copeland A."/>
            <person name="Lapidus A."/>
            <person name="Cheng J.-F."/>
            <person name="Bruce D."/>
            <person name="Goodwin L."/>
            <person name="Pitluck S."/>
            <person name="Clum A."/>
            <person name="Land M."/>
            <person name="Hauser L."/>
            <person name="Kyrpides N."/>
            <person name="Ivanova N."/>
            <person name="Chistoservova L."/>
            <person name="Kalyuzhnaya M."/>
            <person name="Woyke T."/>
        </authorList>
    </citation>
    <scope>NUCLEOTIDE SEQUENCE [LARGE SCALE GENOMIC DNA]</scope>
    <source>
        <strain evidence="3">301</strain>
    </source>
</reference>
<dbReference type="STRING" id="666681.M301_0759"/>
<evidence type="ECO:0000256" key="1">
    <source>
        <dbReference type="SAM" id="Phobius"/>
    </source>
</evidence>
<feature type="transmembrane region" description="Helical" evidence="1">
    <location>
        <begin position="463"/>
        <end position="481"/>
    </location>
</feature>
<feature type="transmembrane region" description="Helical" evidence="1">
    <location>
        <begin position="147"/>
        <end position="164"/>
    </location>
</feature>
<dbReference type="eggNOG" id="ENOG502Z8SK">
    <property type="taxonomic scope" value="Bacteria"/>
</dbReference>
<feature type="transmembrane region" description="Helical" evidence="1">
    <location>
        <begin position="36"/>
        <end position="52"/>
    </location>
</feature>
<dbReference type="EMBL" id="CP002056">
    <property type="protein sequence ID" value="ADI29143.1"/>
    <property type="molecule type" value="Genomic_DNA"/>
</dbReference>
<dbReference type="OrthoDB" id="8579677at2"/>
<feature type="transmembrane region" description="Helical" evidence="1">
    <location>
        <begin position="115"/>
        <end position="135"/>
    </location>
</feature>
<dbReference type="AlphaFoldDB" id="D7DNX6"/>
<feature type="transmembrane region" description="Helical" evidence="1">
    <location>
        <begin position="59"/>
        <end position="77"/>
    </location>
</feature>
<dbReference type="HOGENOM" id="CLU_552998_0_0_4"/>
<dbReference type="RefSeq" id="WP_013147459.1">
    <property type="nucleotide sequence ID" value="NC_014207.1"/>
</dbReference>
<proteinExistence type="predicted"/>